<dbReference type="GO" id="GO:0006417">
    <property type="term" value="P:regulation of translation"/>
    <property type="evidence" value="ECO:0007669"/>
    <property type="project" value="UniProtKB-KW"/>
</dbReference>
<gene>
    <name evidence="5" type="ORF">ERUC_LOCUS3699</name>
</gene>
<comment type="caution">
    <text evidence="5">The sequence shown here is derived from an EMBL/GenBank/DDBJ whole genome shotgun (WGS) entry which is preliminary data.</text>
</comment>
<evidence type="ECO:0000256" key="4">
    <source>
        <dbReference type="PROSITE-ProRule" id="PRU00317"/>
    </source>
</evidence>
<feature type="repeat" description="Pumilio" evidence="4">
    <location>
        <begin position="115"/>
        <end position="151"/>
    </location>
</feature>
<dbReference type="Gene3D" id="1.25.10.10">
    <property type="entry name" value="Leucine-rich Repeat Variant"/>
    <property type="match status" value="1"/>
</dbReference>
<keyword evidence="6" id="KW-1185">Reference proteome</keyword>
<accession>A0ABC8J4S9</accession>
<proteinExistence type="predicted"/>
<reference evidence="5 6" key="1">
    <citation type="submission" date="2022-03" db="EMBL/GenBank/DDBJ databases">
        <authorList>
            <person name="Macdonald S."/>
            <person name="Ahmed S."/>
            <person name="Newling K."/>
        </authorList>
    </citation>
    <scope>NUCLEOTIDE SEQUENCE [LARGE SCALE GENOMIC DNA]</scope>
</reference>
<dbReference type="SUPFAM" id="SSF48371">
    <property type="entry name" value="ARM repeat"/>
    <property type="match status" value="1"/>
</dbReference>
<dbReference type="Proteomes" id="UP001642260">
    <property type="component" value="Unassembled WGS sequence"/>
</dbReference>
<evidence type="ECO:0000313" key="6">
    <source>
        <dbReference type="Proteomes" id="UP001642260"/>
    </source>
</evidence>
<dbReference type="InterPro" id="IPR016024">
    <property type="entry name" value="ARM-type_fold"/>
</dbReference>
<name>A0ABC8J4S9_ERUVS</name>
<evidence type="ECO:0000256" key="2">
    <source>
        <dbReference type="ARBA" id="ARBA00022845"/>
    </source>
</evidence>
<keyword evidence="3" id="KW-0694">RNA-binding</keyword>
<dbReference type="PROSITE" id="PS50302">
    <property type="entry name" value="PUM"/>
    <property type="match status" value="1"/>
</dbReference>
<protein>
    <submittedName>
        <fullName evidence="5">Uncharacterized protein</fullName>
    </submittedName>
</protein>
<keyword evidence="1" id="KW-0677">Repeat</keyword>
<dbReference type="GO" id="GO:0003723">
    <property type="term" value="F:RNA binding"/>
    <property type="evidence" value="ECO:0007669"/>
    <property type="project" value="UniProtKB-KW"/>
</dbReference>
<dbReference type="AlphaFoldDB" id="A0ABC8J4S9"/>
<evidence type="ECO:0000313" key="5">
    <source>
        <dbReference type="EMBL" id="CAH8304769.1"/>
    </source>
</evidence>
<organism evidence="5 6">
    <name type="scientific">Eruca vesicaria subsp. sativa</name>
    <name type="common">Garden rocket</name>
    <name type="synonym">Eruca sativa</name>
    <dbReference type="NCBI Taxonomy" id="29727"/>
    <lineage>
        <taxon>Eukaryota</taxon>
        <taxon>Viridiplantae</taxon>
        <taxon>Streptophyta</taxon>
        <taxon>Embryophyta</taxon>
        <taxon>Tracheophyta</taxon>
        <taxon>Spermatophyta</taxon>
        <taxon>Magnoliopsida</taxon>
        <taxon>eudicotyledons</taxon>
        <taxon>Gunneridae</taxon>
        <taxon>Pentapetalae</taxon>
        <taxon>rosids</taxon>
        <taxon>malvids</taxon>
        <taxon>Brassicales</taxon>
        <taxon>Brassicaceae</taxon>
        <taxon>Brassiceae</taxon>
        <taxon>Eruca</taxon>
    </lineage>
</organism>
<evidence type="ECO:0000256" key="1">
    <source>
        <dbReference type="ARBA" id="ARBA00022737"/>
    </source>
</evidence>
<dbReference type="InterPro" id="IPR001313">
    <property type="entry name" value="Pumilio_RNA-bd_rpt"/>
</dbReference>
<evidence type="ECO:0000256" key="3">
    <source>
        <dbReference type="ARBA" id="ARBA00022884"/>
    </source>
</evidence>
<dbReference type="InterPro" id="IPR011989">
    <property type="entry name" value="ARM-like"/>
</dbReference>
<sequence>MENDENLSMYAQSVMTSSEKDDVYEFLSIINSCYELSDFASLLTSDLDLFIKIIRDELGMNRFRRMFGILDDVDTIFFYPIMVRFTEIMTHESGYDFASHVLSVCNIHHKKLFCSITFRHALDLARDEKGCIILKKVITIANDYYKDEFLDLITDDAYKLASMDNDLGISLIEHVLKLDFTRKTTENDMRLHVLMAEFDENLSTSSSSHHDLHKLVEKLTSDPDLFVKFVKTRRGSLMFHIILGKSEETDTVVWEEAIKQRFTDITTDFRAGFILIRSMHVFKKRGNLKMYDKMLRQIGLHALYLTKDMHMGNVVIHHVLSLFNYDYS</sequence>
<dbReference type="EMBL" id="CAKOAT010060155">
    <property type="protein sequence ID" value="CAH8304769.1"/>
    <property type="molecule type" value="Genomic_DNA"/>
</dbReference>
<keyword evidence="2" id="KW-0810">Translation regulation</keyword>